<protein>
    <submittedName>
        <fullName evidence="2">Putative methyltransferase YcgJ</fullName>
        <ecNumber evidence="2">2.1.1.-</ecNumber>
    </submittedName>
</protein>
<dbReference type="Pfam" id="PF08241">
    <property type="entry name" value="Methyltransf_11"/>
    <property type="match status" value="1"/>
</dbReference>
<dbReference type="InterPro" id="IPR050508">
    <property type="entry name" value="Methyltransf_Superfamily"/>
</dbReference>
<dbReference type="PANTHER" id="PTHR42912">
    <property type="entry name" value="METHYLTRANSFERASE"/>
    <property type="match status" value="1"/>
</dbReference>
<proteinExistence type="predicted"/>
<gene>
    <name evidence="2" type="primary">ycgJ_2</name>
    <name evidence="2" type="ORF">MCHUDSM44219_00722</name>
</gene>
<evidence type="ECO:0000259" key="1">
    <source>
        <dbReference type="Pfam" id="PF08241"/>
    </source>
</evidence>
<feature type="domain" description="Methyltransferase type 11" evidence="1">
    <location>
        <begin position="58"/>
        <end position="155"/>
    </location>
</feature>
<sequence>MSSMPIADRALAGLARQLGEPSGFAGRIVGRLLNRGNRSIVAAAVAAAACRPAAEVADIGFGGGVGLGILLDSDAAVVHGVEMSETMLTGAKRRFADSIARGRLRLHSGRMESLPLDDSALDAIISTNTIYFVPDLLAALREFARVLRPGGRLVLGVGDPSQMSKMPFTRHGFRLRPVDELLPVIREAGFGKTEDRRIGDGDGAFHLLVCDLPG</sequence>
<keyword evidence="2" id="KW-0808">Transferase</keyword>
<accession>A0A0J6ZHD2</accession>
<reference evidence="2 3" key="1">
    <citation type="journal article" date="2015" name="Genome Biol. Evol.">
        <title>Characterization of Three Mycobacterium spp. with Potential Use in Bioremediation by Genome Sequencing and Comparative Genomics.</title>
        <authorList>
            <person name="Das S."/>
            <person name="Pettersson B.M."/>
            <person name="Behra P.R."/>
            <person name="Ramesh M."/>
            <person name="Dasgupta S."/>
            <person name="Bhattacharya A."/>
            <person name="Kirsebom L.A."/>
        </authorList>
    </citation>
    <scope>NUCLEOTIDE SEQUENCE [LARGE SCALE GENOMIC DNA]</scope>
    <source>
        <strain evidence="2 3">DSM 44219</strain>
    </source>
</reference>
<comment type="caution">
    <text evidence="2">The sequence shown here is derived from an EMBL/GenBank/DDBJ whole genome shotgun (WGS) entry which is preliminary data.</text>
</comment>
<dbReference type="Proteomes" id="UP000036176">
    <property type="component" value="Unassembled WGS sequence"/>
</dbReference>
<evidence type="ECO:0000313" key="2">
    <source>
        <dbReference type="EMBL" id="KMO84271.1"/>
    </source>
</evidence>
<keyword evidence="2" id="KW-0489">Methyltransferase</keyword>
<dbReference type="AlphaFoldDB" id="A0A0J6ZHD2"/>
<dbReference type="GO" id="GO:0032259">
    <property type="term" value="P:methylation"/>
    <property type="evidence" value="ECO:0007669"/>
    <property type="project" value="UniProtKB-KW"/>
</dbReference>
<dbReference type="SUPFAM" id="SSF53335">
    <property type="entry name" value="S-adenosyl-L-methionine-dependent methyltransferases"/>
    <property type="match status" value="1"/>
</dbReference>
<dbReference type="InterPro" id="IPR029063">
    <property type="entry name" value="SAM-dependent_MTases_sf"/>
</dbReference>
<name>A0A0J6ZHD2_MYCCU</name>
<dbReference type="CDD" id="cd02440">
    <property type="entry name" value="AdoMet_MTases"/>
    <property type="match status" value="1"/>
</dbReference>
<organism evidence="2 3">
    <name type="scientific">Mycolicibacterium chubuense</name>
    <name type="common">Mycobacterium chubuense</name>
    <dbReference type="NCBI Taxonomy" id="1800"/>
    <lineage>
        <taxon>Bacteria</taxon>
        <taxon>Bacillati</taxon>
        <taxon>Actinomycetota</taxon>
        <taxon>Actinomycetes</taxon>
        <taxon>Mycobacteriales</taxon>
        <taxon>Mycobacteriaceae</taxon>
        <taxon>Mycolicibacterium</taxon>
    </lineage>
</organism>
<keyword evidence="3" id="KW-1185">Reference proteome</keyword>
<evidence type="ECO:0000313" key="3">
    <source>
        <dbReference type="Proteomes" id="UP000036176"/>
    </source>
</evidence>
<dbReference type="OrthoDB" id="529208at2"/>
<dbReference type="PANTHER" id="PTHR42912:SF94">
    <property type="entry name" value="METHYLTRANSFERASE TYPE 11 DOMAIN-CONTAINING PROTEIN"/>
    <property type="match status" value="1"/>
</dbReference>
<dbReference type="EC" id="2.1.1.-" evidence="2"/>
<dbReference type="InterPro" id="IPR013216">
    <property type="entry name" value="Methyltransf_11"/>
</dbReference>
<dbReference type="EMBL" id="JYNX01000017">
    <property type="protein sequence ID" value="KMO84271.1"/>
    <property type="molecule type" value="Genomic_DNA"/>
</dbReference>
<dbReference type="Gene3D" id="3.40.50.150">
    <property type="entry name" value="Vaccinia Virus protein VP39"/>
    <property type="match status" value="1"/>
</dbReference>
<dbReference type="GO" id="GO:0008757">
    <property type="term" value="F:S-adenosylmethionine-dependent methyltransferase activity"/>
    <property type="evidence" value="ECO:0007669"/>
    <property type="project" value="InterPro"/>
</dbReference>
<dbReference type="PATRIC" id="fig|1800.3.peg.726"/>